<dbReference type="GO" id="GO:0016491">
    <property type="term" value="F:oxidoreductase activity"/>
    <property type="evidence" value="ECO:0007669"/>
    <property type="project" value="TreeGrafter"/>
</dbReference>
<dbReference type="OrthoDB" id="9787435at2"/>
<organism evidence="2 3">
    <name type="scientific">Amnibacterium setariae</name>
    <dbReference type="NCBI Taxonomy" id="2306585"/>
    <lineage>
        <taxon>Bacteria</taxon>
        <taxon>Bacillati</taxon>
        <taxon>Actinomycetota</taxon>
        <taxon>Actinomycetes</taxon>
        <taxon>Micrococcales</taxon>
        <taxon>Microbacteriaceae</taxon>
        <taxon>Amnibacterium</taxon>
    </lineage>
</organism>
<dbReference type="Gene3D" id="3.40.50.720">
    <property type="entry name" value="NAD(P)-binding Rossmann-like Domain"/>
    <property type="match status" value="1"/>
</dbReference>
<dbReference type="InterPro" id="IPR011032">
    <property type="entry name" value="GroES-like_sf"/>
</dbReference>
<sequence length="316" mass="32932">MHAAVVDDFRTPPAYREVTLPEPQEGQVPVDVVAAALHPRVRSQADGSHYTSTDALPLVPGVDGVGRDPEGVLRYFVLPGTAWGSMAERTLVDPARSAPLPDGVDPVVVAAAMNPAMSSWLALTRRVERTAGARVLVLGATGSAGRLAVQVAKRLGAAHVTAAGRNREELERLPALGADAVIALSDEPDAVRAGLAAAGRDLDVVLDYVWGGTTATALRAVVPARREDDRLLTWVQIGSVGGLESPIPSAALRAMNLRLVGSGQGSVAPSDVVAELPAIATEITTGGYDVRARAVPLRDVRAAWTASTDDRLVLVP</sequence>
<feature type="domain" description="Alcohol dehydrogenase-like C-terminal" evidence="1">
    <location>
        <begin position="145"/>
        <end position="269"/>
    </location>
</feature>
<dbReference type="AlphaFoldDB" id="A0A3A1U2H2"/>
<dbReference type="Pfam" id="PF00107">
    <property type="entry name" value="ADH_zinc_N"/>
    <property type="match status" value="1"/>
</dbReference>
<dbReference type="EMBL" id="QXTG01000001">
    <property type="protein sequence ID" value="RIX30583.1"/>
    <property type="molecule type" value="Genomic_DNA"/>
</dbReference>
<reference evidence="3" key="1">
    <citation type="submission" date="2018-09" db="EMBL/GenBank/DDBJ databases">
        <authorList>
            <person name="Kim I."/>
        </authorList>
    </citation>
    <scope>NUCLEOTIDE SEQUENCE [LARGE SCALE GENOMIC DNA]</scope>
    <source>
        <strain evidence="3">DD4a</strain>
    </source>
</reference>
<name>A0A3A1U2H2_9MICO</name>
<dbReference type="Gene3D" id="3.90.180.10">
    <property type="entry name" value="Medium-chain alcohol dehydrogenases, catalytic domain"/>
    <property type="match status" value="1"/>
</dbReference>
<dbReference type="RefSeq" id="WP_119480945.1">
    <property type="nucleotide sequence ID" value="NZ_QXTG01000001.1"/>
</dbReference>
<dbReference type="PANTHER" id="PTHR43677">
    <property type="entry name" value="SHORT-CHAIN DEHYDROGENASE/REDUCTASE"/>
    <property type="match status" value="1"/>
</dbReference>
<protein>
    <submittedName>
        <fullName evidence="2">Zinc-binding alcohol dehydrogenase family protein</fullName>
    </submittedName>
</protein>
<dbReference type="InterPro" id="IPR036291">
    <property type="entry name" value="NAD(P)-bd_dom_sf"/>
</dbReference>
<evidence type="ECO:0000259" key="1">
    <source>
        <dbReference type="Pfam" id="PF00107"/>
    </source>
</evidence>
<evidence type="ECO:0000313" key="3">
    <source>
        <dbReference type="Proteomes" id="UP000265742"/>
    </source>
</evidence>
<dbReference type="SUPFAM" id="SSF50129">
    <property type="entry name" value="GroES-like"/>
    <property type="match status" value="1"/>
</dbReference>
<keyword evidence="3" id="KW-1185">Reference proteome</keyword>
<dbReference type="InterPro" id="IPR013149">
    <property type="entry name" value="ADH-like_C"/>
</dbReference>
<dbReference type="Proteomes" id="UP000265742">
    <property type="component" value="Unassembled WGS sequence"/>
</dbReference>
<dbReference type="InterPro" id="IPR051397">
    <property type="entry name" value="Zn-ADH-like_protein"/>
</dbReference>
<gene>
    <name evidence="2" type="ORF">D1781_03970</name>
</gene>
<proteinExistence type="predicted"/>
<comment type="caution">
    <text evidence="2">The sequence shown here is derived from an EMBL/GenBank/DDBJ whole genome shotgun (WGS) entry which is preliminary data.</text>
</comment>
<dbReference type="SUPFAM" id="SSF51735">
    <property type="entry name" value="NAD(P)-binding Rossmann-fold domains"/>
    <property type="match status" value="1"/>
</dbReference>
<accession>A0A3A1U2H2</accession>
<dbReference type="PANTHER" id="PTHR43677:SF11">
    <property type="entry name" value="ZINC-CONTAINING ALCOHOL DEHYDROGENASE"/>
    <property type="match status" value="1"/>
</dbReference>
<evidence type="ECO:0000313" key="2">
    <source>
        <dbReference type="EMBL" id="RIX30583.1"/>
    </source>
</evidence>